<comment type="caution">
    <text evidence="3">The sequence shown here is derived from an EMBL/GenBank/DDBJ whole genome shotgun (WGS) entry which is preliminary data.</text>
</comment>
<evidence type="ECO:0000313" key="4">
    <source>
        <dbReference type="Proteomes" id="UP000214746"/>
    </source>
</evidence>
<protein>
    <recommendedName>
        <fullName evidence="2">Endo-alpha-N-acetylgalactosaminidase domain-containing protein</fullName>
    </recommendedName>
</protein>
<dbReference type="Pfam" id="PF12905">
    <property type="entry name" value="Glyco_hydro_101"/>
    <property type="match status" value="1"/>
</dbReference>
<dbReference type="InterPro" id="IPR025706">
    <property type="entry name" value="Endoa_GalNAc"/>
</dbReference>
<feature type="chain" id="PRO_5039187033" description="Endo-alpha-N-acetylgalactosaminidase domain-containing protein" evidence="1">
    <location>
        <begin position="29"/>
        <end position="565"/>
    </location>
</feature>
<sequence length="565" mass="63538">MQMKFVTGLVSASLLLPLMVSWPAPVNATAREAEDLSSLILTADQTTINLDGTAALTLKGVSHDGRRVELDSADIEYSVSDDKIISSVEKTKEGAIVRAGTITDGQATVTATVTDEDGDRKTASVPIHVNLAPDRPFVHDYHETLTMKLFMADNSGKVFHTFEQGMETIKRIDQATRGIPKIIYLVGWQYNGHDTGYPAMDVVNPNLKRSQDENAEDSLKWLMQEAFKYNTTVSLHINMLDIRESSPLWETYLENDLIAKDPNGNLIKYRWGYPISYTREWESGFTKKRIDKLFDMLPIKKAGTIHIDAFHQYVPGLPVGPISPYHDISMDQDVETQKKIFRYWRDRGVDVTSEFDAGYRKDPLIGLQPMAWHFGRTGLDGLKLDPMKIPASLYVGGDGGDPRFGTSMLGENIIKNDPENLSGFQADFATKTLPWQYLNQLKRLTDVNGVVTFENDVKSWNENGKLRITQGDAVLRDGNDVFVPALWNQEKYREIIAFSKDGYANRTWKFPNDWTDVKKVDIYTVGFDGLKLVAKNQPVSNGEMTLTLEKGQTLSIVPHNANMKK</sequence>
<dbReference type="EMBL" id="NHRJ02000002">
    <property type="protein sequence ID" value="PZE21619.1"/>
    <property type="molecule type" value="Genomic_DNA"/>
</dbReference>
<feature type="signal peptide" evidence="1">
    <location>
        <begin position="1"/>
        <end position="28"/>
    </location>
</feature>
<evidence type="ECO:0000259" key="2">
    <source>
        <dbReference type="Pfam" id="PF12905"/>
    </source>
</evidence>
<evidence type="ECO:0000256" key="1">
    <source>
        <dbReference type="SAM" id="SignalP"/>
    </source>
</evidence>
<dbReference type="Gene3D" id="2.60.40.1080">
    <property type="match status" value="1"/>
</dbReference>
<organism evidence="3 4">
    <name type="scientific">Paenibacillus xerothermodurans</name>
    <dbReference type="NCBI Taxonomy" id="1977292"/>
    <lineage>
        <taxon>Bacteria</taxon>
        <taxon>Bacillati</taxon>
        <taxon>Bacillota</taxon>
        <taxon>Bacilli</taxon>
        <taxon>Bacillales</taxon>
        <taxon>Paenibacillaceae</taxon>
        <taxon>Paenibacillus</taxon>
    </lineage>
</organism>
<dbReference type="AlphaFoldDB" id="A0A2W1NAD8"/>
<dbReference type="InterPro" id="IPR013780">
    <property type="entry name" value="Glyco_hydro_b"/>
</dbReference>
<feature type="domain" description="Endo-alpha-N-acetylgalactosaminidase" evidence="2">
    <location>
        <begin position="157"/>
        <end position="313"/>
    </location>
</feature>
<dbReference type="Gene3D" id="3.20.20.80">
    <property type="entry name" value="Glycosidases"/>
    <property type="match status" value="1"/>
</dbReference>
<proteinExistence type="predicted"/>
<dbReference type="OrthoDB" id="1095434at2"/>
<reference evidence="3" key="1">
    <citation type="submission" date="2018-06" db="EMBL/GenBank/DDBJ databases">
        <title>Paenibacillus xerothermodurans sp. nov. an extremely dry heat resistant spore forming bacterium isolated from the soil of Cape Canaveral, Florida.</title>
        <authorList>
            <person name="Seuylemezian A."/>
            <person name="Kaur N."/>
            <person name="Patil P."/>
            <person name="Patil P."/>
            <person name="Mayilraj S."/>
            <person name="Vaishampayan P."/>
        </authorList>
    </citation>
    <scope>NUCLEOTIDE SEQUENCE [LARGE SCALE GENOMIC DNA]</scope>
    <source>
        <strain evidence="3">ATCC 27380</strain>
    </source>
</reference>
<keyword evidence="1" id="KW-0732">Signal</keyword>
<accession>A0A2W1NAD8</accession>
<keyword evidence="4" id="KW-1185">Reference proteome</keyword>
<dbReference type="Proteomes" id="UP000214746">
    <property type="component" value="Unassembled WGS sequence"/>
</dbReference>
<evidence type="ECO:0000313" key="3">
    <source>
        <dbReference type="EMBL" id="PZE21619.1"/>
    </source>
</evidence>
<dbReference type="Gene3D" id="2.60.40.1180">
    <property type="entry name" value="Golgi alpha-mannosidase II"/>
    <property type="match status" value="1"/>
</dbReference>
<gene>
    <name evidence="3" type="ORF">CBW46_004120</name>
</gene>
<name>A0A2W1NAD8_PAEXE</name>
<dbReference type="GO" id="GO:0033926">
    <property type="term" value="F:endo-alpha-N-acetylgalactosaminidase activity"/>
    <property type="evidence" value="ECO:0007669"/>
    <property type="project" value="InterPro"/>
</dbReference>